<dbReference type="InterPro" id="IPR017856">
    <property type="entry name" value="Integrase-like_N"/>
</dbReference>
<dbReference type="SUPFAM" id="SSF75625">
    <property type="entry name" value="YebC-like"/>
    <property type="match status" value="1"/>
</dbReference>
<dbReference type="InterPro" id="IPR026564">
    <property type="entry name" value="Transcrip_reg_TACO1-like_dom3"/>
</dbReference>
<dbReference type="Gene3D" id="3.30.70.980">
    <property type="match status" value="1"/>
</dbReference>
<feature type="domain" description="TACO1/YebC-like second and third" evidence="4">
    <location>
        <begin position="81"/>
        <end position="135"/>
    </location>
</feature>
<dbReference type="PANTHER" id="PTHR12532:SF0">
    <property type="entry name" value="TRANSLATIONAL ACTIVATOR OF CYTOCHROME C OXIDASE 1"/>
    <property type="match status" value="1"/>
</dbReference>
<reference evidence="6 7" key="1">
    <citation type="journal article" date="2016" name="Nat. Commun.">
        <title>Thousands of microbial genomes shed light on interconnected biogeochemical processes in an aquifer system.</title>
        <authorList>
            <person name="Anantharaman K."/>
            <person name="Brown C.T."/>
            <person name="Hug L.A."/>
            <person name="Sharon I."/>
            <person name="Castelle C.J."/>
            <person name="Probst A.J."/>
            <person name="Thomas B.C."/>
            <person name="Singh A."/>
            <person name="Wilkins M.J."/>
            <person name="Karaoz U."/>
            <person name="Brodie E.L."/>
            <person name="Williams K.H."/>
            <person name="Hubbard S.S."/>
            <person name="Banfield J.F."/>
        </authorList>
    </citation>
    <scope>NUCLEOTIDE SEQUENCE [LARGE SCALE GENOMIC DNA]</scope>
</reference>
<keyword evidence="3" id="KW-0804">Transcription</keyword>
<dbReference type="PANTHER" id="PTHR12532">
    <property type="entry name" value="TRANSLATIONAL ACTIVATOR OF CYTOCHROME C OXIDASE 1"/>
    <property type="match status" value="1"/>
</dbReference>
<name>A0A1G2F3Y7_9BACT</name>
<evidence type="ECO:0000313" key="7">
    <source>
        <dbReference type="Proteomes" id="UP000176787"/>
    </source>
</evidence>
<organism evidence="6 7">
    <name type="scientific">Candidatus Niyogibacteria bacterium RIFCSPLOWO2_12_FULL_41_13</name>
    <dbReference type="NCBI Taxonomy" id="1801726"/>
    <lineage>
        <taxon>Bacteria</taxon>
        <taxon>Candidatus Niyogiibacteriota</taxon>
    </lineage>
</organism>
<protein>
    <recommendedName>
        <fullName evidence="8">Transcriptional regulatory protein</fullName>
    </recommendedName>
</protein>
<sequence length="183" mass="20282">MAGHSHWTQIKRQKAITDAKRSKLFSKAIKIIAVAARDGSDPNFNPKLKSALEKAKEINLPKENIEKAIKRGIGRAEGAGLEEVLYEAYGPGGVALILVGITDNRNRASQEIKHILQENGAKMVPPGSVSFLFEKIEGEFRPRNPMSGIASEDKEKLKKIFEALDEHEDIQEIYSNLAEDIGY</sequence>
<evidence type="ECO:0008006" key="8">
    <source>
        <dbReference type="Google" id="ProtNLM"/>
    </source>
</evidence>
<dbReference type="Proteomes" id="UP000176787">
    <property type="component" value="Unassembled WGS sequence"/>
</dbReference>
<evidence type="ECO:0000256" key="2">
    <source>
        <dbReference type="ARBA" id="ARBA00023015"/>
    </source>
</evidence>
<evidence type="ECO:0000256" key="3">
    <source>
        <dbReference type="ARBA" id="ARBA00023163"/>
    </source>
</evidence>
<gene>
    <name evidence="6" type="ORF">A3H02_02210</name>
</gene>
<dbReference type="GO" id="GO:0005737">
    <property type="term" value="C:cytoplasm"/>
    <property type="evidence" value="ECO:0007669"/>
    <property type="project" value="UniProtKB-ARBA"/>
</dbReference>
<accession>A0A1G2F3Y7</accession>
<dbReference type="InterPro" id="IPR049083">
    <property type="entry name" value="TACO1_YebC_N"/>
</dbReference>
<dbReference type="EMBL" id="MHMS01000010">
    <property type="protein sequence ID" value="OGZ32271.1"/>
    <property type="molecule type" value="Genomic_DNA"/>
</dbReference>
<comment type="caution">
    <text evidence="6">The sequence shown here is derived from an EMBL/GenBank/DDBJ whole genome shotgun (WGS) entry which is preliminary data.</text>
</comment>
<keyword evidence="2" id="KW-0805">Transcription regulation</keyword>
<dbReference type="InterPro" id="IPR048300">
    <property type="entry name" value="TACO1_YebC-like_2nd/3rd_dom"/>
</dbReference>
<dbReference type="InterPro" id="IPR029072">
    <property type="entry name" value="YebC-like"/>
</dbReference>
<evidence type="ECO:0000313" key="6">
    <source>
        <dbReference type="EMBL" id="OGZ32271.1"/>
    </source>
</evidence>
<dbReference type="AlphaFoldDB" id="A0A1G2F3Y7"/>
<evidence type="ECO:0000256" key="1">
    <source>
        <dbReference type="ARBA" id="ARBA00008724"/>
    </source>
</evidence>
<evidence type="ECO:0000259" key="4">
    <source>
        <dbReference type="Pfam" id="PF01709"/>
    </source>
</evidence>
<proteinExistence type="inferred from homology"/>
<dbReference type="STRING" id="1801726.A3H02_02210"/>
<dbReference type="Pfam" id="PF20772">
    <property type="entry name" value="TACO1_YebC_N"/>
    <property type="match status" value="1"/>
</dbReference>
<dbReference type="Pfam" id="PF01709">
    <property type="entry name" value="Transcrip_reg"/>
    <property type="match status" value="1"/>
</dbReference>
<dbReference type="Gene3D" id="1.10.10.200">
    <property type="match status" value="1"/>
</dbReference>
<evidence type="ECO:0000259" key="5">
    <source>
        <dbReference type="Pfam" id="PF20772"/>
    </source>
</evidence>
<comment type="similarity">
    <text evidence="1">Belongs to the TACO1 family.</text>
</comment>
<dbReference type="InterPro" id="IPR002876">
    <property type="entry name" value="Transcrip_reg_TACO1-like"/>
</dbReference>
<feature type="domain" description="TACO1/YebC-like N-terminal" evidence="5">
    <location>
        <begin position="5"/>
        <end position="74"/>
    </location>
</feature>
<dbReference type="FunFam" id="1.10.10.200:FF:000002">
    <property type="entry name" value="Probable transcriptional regulatory protein CLM62_37755"/>
    <property type="match status" value="1"/>
</dbReference>